<dbReference type="OrthoDB" id="1848782at2"/>
<dbReference type="PANTHER" id="PTHR43736">
    <property type="entry name" value="ADP-RIBOSE PYROPHOSPHATASE"/>
    <property type="match status" value="1"/>
</dbReference>
<comment type="similarity">
    <text evidence="1">Belongs to the Nudix hydrolase family.</text>
</comment>
<dbReference type="SUPFAM" id="SSF55811">
    <property type="entry name" value="Nudix"/>
    <property type="match status" value="1"/>
</dbReference>
<feature type="domain" description="Nudix hydrolase" evidence="2">
    <location>
        <begin position="2"/>
        <end position="137"/>
    </location>
</feature>
<dbReference type="Proteomes" id="UP000016860">
    <property type="component" value="Unassembled WGS sequence"/>
</dbReference>
<evidence type="ECO:0000256" key="1">
    <source>
        <dbReference type="ARBA" id="ARBA00005582"/>
    </source>
</evidence>
<name>U4R6K2_9FIRM</name>
<dbReference type="InterPro" id="IPR000086">
    <property type="entry name" value="NUDIX_hydrolase_dom"/>
</dbReference>
<protein>
    <submittedName>
        <fullName evidence="3">NUDIX hydrolase</fullName>
    </submittedName>
</protein>
<dbReference type="EMBL" id="ATAY01000006">
    <property type="protein sequence ID" value="EPR14281.1"/>
    <property type="molecule type" value="Genomic_DNA"/>
</dbReference>
<dbReference type="PATRIC" id="fig|1330534.3.peg.66"/>
<dbReference type="GO" id="GO:0016787">
    <property type="term" value="F:hydrolase activity"/>
    <property type="evidence" value="ECO:0007669"/>
    <property type="project" value="UniProtKB-KW"/>
</dbReference>
<dbReference type="CDD" id="cd03673">
    <property type="entry name" value="NUDIX_Ap6A_hydrolase"/>
    <property type="match status" value="1"/>
</dbReference>
<sequence length="137" mass="15660">MLVRNCAGGVVFSGEKVFLLKNEKDEWVLPKGVIRSGDYPDEVAKRRVKEETGIDAEIILAAGNTNYEFFSVTRQRPVCNKITWYVMKSLNDNFDINKEDNFSEGGYFSIEEALEKITYSQDRALINLSFAKYKELA</sequence>
<dbReference type="InterPro" id="IPR015797">
    <property type="entry name" value="NUDIX_hydrolase-like_dom_sf"/>
</dbReference>
<keyword evidence="3" id="KW-0378">Hydrolase</keyword>
<dbReference type="RefSeq" id="WP_020813733.1">
    <property type="nucleotide sequence ID" value="NZ_ATAY01000006.1"/>
</dbReference>
<accession>U4R6K2</accession>
<dbReference type="PANTHER" id="PTHR43736:SF1">
    <property type="entry name" value="DIHYDRONEOPTERIN TRIPHOSPHATE DIPHOSPHATASE"/>
    <property type="match status" value="1"/>
</dbReference>
<gene>
    <name evidence="3" type="ORF">L323_00320</name>
</gene>
<organism evidence="3 4">
    <name type="scientific">Ruminiclostridium papyrosolvens C7</name>
    <dbReference type="NCBI Taxonomy" id="1330534"/>
    <lineage>
        <taxon>Bacteria</taxon>
        <taxon>Bacillati</taxon>
        <taxon>Bacillota</taxon>
        <taxon>Clostridia</taxon>
        <taxon>Eubacteriales</taxon>
        <taxon>Oscillospiraceae</taxon>
        <taxon>Ruminiclostridium</taxon>
    </lineage>
</organism>
<evidence type="ECO:0000313" key="3">
    <source>
        <dbReference type="EMBL" id="EPR14281.1"/>
    </source>
</evidence>
<evidence type="ECO:0000259" key="2">
    <source>
        <dbReference type="PROSITE" id="PS51462"/>
    </source>
</evidence>
<proteinExistence type="inferred from homology"/>
<dbReference type="Pfam" id="PF00293">
    <property type="entry name" value="NUDIX"/>
    <property type="match status" value="1"/>
</dbReference>
<dbReference type="PROSITE" id="PS51462">
    <property type="entry name" value="NUDIX"/>
    <property type="match status" value="1"/>
</dbReference>
<dbReference type="AlphaFoldDB" id="U4R6K2"/>
<reference evidence="3 4" key="1">
    <citation type="journal article" date="2013" name="Genome Announc.">
        <title>Draft Genome Sequence of the Cellulolytic Bacterium Clostridium papyrosolvens C7 (ATCC 700395).</title>
        <authorList>
            <person name="Zepeda V."/>
            <person name="Dassa B."/>
            <person name="Borovok I."/>
            <person name="Lamed R."/>
            <person name="Bayer E.A."/>
            <person name="Cate J.H."/>
        </authorList>
    </citation>
    <scope>NUCLEOTIDE SEQUENCE [LARGE SCALE GENOMIC DNA]</scope>
    <source>
        <strain evidence="3 4">C7</strain>
    </source>
</reference>
<dbReference type="STRING" id="1330534.L323_00320"/>
<dbReference type="Gene3D" id="3.90.79.10">
    <property type="entry name" value="Nucleoside Triphosphate Pyrophosphohydrolase"/>
    <property type="match status" value="1"/>
</dbReference>
<evidence type="ECO:0000313" key="4">
    <source>
        <dbReference type="Proteomes" id="UP000016860"/>
    </source>
</evidence>
<comment type="caution">
    <text evidence="3">The sequence shown here is derived from an EMBL/GenBank/DDBJ whole genome shotgun (WGS) entry which is preliminary data.</text>
</comment>